<name>A0A3M3XUQ2_9PSED</name>
<sequence>MMFETRMETTCGCIVGGAGLAGMGFLFNALKSGALADLAEKGLIVIDASDQPGTGMLGHYRITANSVGDVFIDCLRDPALRDVFRPLESSAAYWRIKAQAQGAPQLSDVGLLMAEASSLVLSHIVRLYGVTVWAGTTITEVVIEDDSFRLQVESPDGTRRVCCKALVLNLGGRQDPQQLITSLARQGLMLSGTTTIQSADRLLRMNAVQLREVFASVLANNKRITLVGGSHSAFSMLENLADALEFAGLQELTLVHRSRIRLFYENVQQAQAAGYQVDALQDVCPISGRVNRSGGLRYRALDIGREAALTGRVGKTGVRVKMFQTLDGPIGDHEQARLALADSGVVVQCSGYQAVLPTLRDADGSLVSLRESKGGLDSDASGCPLDQHGRRLSGLYLFGLGAGLGVDPQLGSEPAFDGRIYGVWQFHHDASRAVLEAVINRLAHKASVTEAPCADVFAPLTLRLQAG</sequence>
<protein>
    <submittedName>
        <fullName evidence="1">Putative pyridine nucleotide-disulfide oxidoreductase</fullName>
    </submittedName>
</protein>
<evidence type="ECO:0000313" key="2">
    <source>
        <dbReference type="Proteomes" id="UP000281350"/>
    </source>
</evidence>
<dbReference type="EMBL" id="RBPY01000142">
    <property type="protein sequence ID" value="RMO73294.1"/>
    <property type="molecule type" value="Genomic_DNA"/>
</dbReference>
<dbReference type="AlphaFoldDB" id="A0A3M3XUQ2"/>
<dbReference type="InterPro" id="IPR036188">
    <property type="entry name" value="FAD/NAD-bd_sf"/>
</dbReference>
<gene>
    <name evidence="1" type="ORF">ALQ36_102536</name>
</gene>
<accession>A0A3M3XUQ2</accession>
<organism evidence="1 2">
    <name type="scientific">Pseudomonas syringae pv. primulae</name>
    <dbReference type="NCBI Taxonomy" id="251707"/>
    <lineage>
        <taxon>Bacteria</taxon>
        <taxon>Pseudomonadati</taxon>
        <taxon>Pseudomonadota</taxon>
        <taxon>Gammaproteobacteria</taxon>
        <taxon>Pseudomonadales</taxon>
        <taxon>Pseudomonadaceae</taxon>
        <taxon>Pseudomonas</taxon>
    </lineage>
</organism>
<dbReference type="Gene3D" id="3.50.50.60">
    <property type="entry name" value="FAD/NAD(P)-binding domain"/>
    <property type="match status" value="1"/>
</dbReference>
<dbReference type="Proteomes" id="UP000281350">
    <property type="component" value="Unassembled WGS sequence"/>
</dbReference>
<reference evidence="1 2" key="1">
    <citation type="submission" date="2018-08" db="EMBL/GenBank/DDBJ databases">
        <title>Recombination of ecologically and evolutionarily significant loci maintains genetic cohesion in the Pseudomonas syringae species complex.</title>
        <authorList>
            <person name="Dillon M."/>
            <person name="Thakur S."/>
            <person name="Almeida R.N.D."/>
            <person name="Weir B.S."/>
            <person name="Guttman D.S."/>
        </authorList>
    </citation>
    <scope>NUCLEOTIDE SEQUENCE [LARGE SCALE GENOMIC DNA]</scope>
    <source>
        <strain evidence="1 2">ICMP 2732</strain>
    </source>
</reference>
<comment type="caution">
    <text evidence="1">The sequence shown here is derived from an EMBL/GenBank/DDBJ whole genome shotgun (WGS) entry which is preliminary data.</text>
</comment>
<dbReference type="SUPFAM" id="SSF51905">
    <property type="entry name" value="FAD/NAD(P)-binding domain"/>
    <property type="match status" value="1"/>
</dbReference>
<proteinExistence type="predicted"/>
<evidence type="ECO:0000313" key="1">
    <source>
        <dbReference type="EMBL" id="RMO73294.1"/>
    </source>
</evidence>